<dbReference type="Proteomes" id="UP000247233">
    <property type="component" value="Unassembled WGS sequence"/>
</dbReference>
<dbReference type="RefSeq" id="XP_025397698.1">
    <property type="nucleotide sequence ID" value="XM_025541858.1"/>
</dbReference>
<evidence type="ECO:0000313" key="2">
    <source>
        <dbReference type="EMBL" id="PWY76334.1"/>
    </source>
</evidence>
<proteinExistence type="predicted"/>
<dbReference type="AlphaFoldDB" id="A0A317VPN1"/>
<feature type="coiled-coil region" evidence="1">
    <location>
        <begin position="147"/>
        <end position="188"/>
    </location>
</feature>
<evidence type="ECO:0000313" key="3">
    <source>
        <dbReference type="Proteomes" id="UP000247233"/>
    </source>
</evidence>
<accession>A0A317VPN1</accession>
<evidence type="ECO:0000256" key="1">
    <source>
        <dbReference type="SAM" id="Coils"/>
    </source>
</evidence>
<dbReference type="STRING" id="1448321.A0A317VPN1"/>
<dbReference type="VEuPathDB" id="FungiDB:BO70DRAFT_354302"/>
<protein>
    <submittedName>
        <fullName evidence="2">Uncharacterized protein</fullName>
    </submittedName>
</protein>
<dbReference type="EMBL" id="MSFL01000020">
    <property type="protein sequence ID" value="PWY76334.1"/>
    <property type="molecule type" value="Genomic_DNA"/>
</dbReference>
<sequence>MGPADSDISEQKQKEIEADFEKAVGKLDRTMTVLETSFIKSLQMVYQQNIVSKLAGKSTLPSRLPFRITALSNLRKTLPDYMLAHHAIIVFEAGYVAVIARKLLGGSNEEILDQTQSQIKQALDTDNIWVESFRTGTVSLNMTGFDYASALDRYNRLEDRLARIEEKIEDLRATNTQYAKSFERLNDRLTEMSDCPDIRERFIAVHKRNRGTATPDDLLKISVGNKAAHGGNIEADAQLYGAGKRKDYEAFEELYGVHPSIVSEKIIIHAILIYVSLFKTLSLLRQ</sequence>
<gene>
    <name evidence="2" type="ORF">BO70DRAFT_354302</name>
</gene>
<dbReference type="OrthoDB" id="5420280at2759"/>
<keyword evidence="1" id="KW-0175">Coiled coil</keyword>
<organism evidence="2 3">
    <name type="scientific">Aspergillus heteromorphus CBS 117.55</name>
    <dbReference type="NCBI Taxonomy" id="1448321"/>
    <lineage>
        <taxon>Eukaryota</taxon>
        <taxon>Fungi</taxon>
        <taxon>Dikarya</taxon>
        <taxon>Ascomycota</taxon>
        <taxon>Pezizomycotina</taxon>
        <taxon>Eurotiomycetes</taxon>
        <taxon>Eurotiomycetidae</taxon>
        <taxon>Eurotiales</taxon>
        <taxon>Aspergillaceae</taxon>
        <taxon>Aspergillus</taxon>
        <taxon>Aspergillus subgen. Circumdati</taxon>
    </lineage>
</organism>
<dbReference type="GeneID" id="37064095"/>
<comment type="caution">
    <text evidence="2">The sequence shown here is derived from an EMBL/GenBank/DDBJ whole genome shotgun (WGS) entry which is preliminary data.</text>
</comment>
<name>A0A317VPN1_9EURO</name>
<reference evidence="2 3" key="1">
    <citation type="submission" date="2016-12" db="EMBL/GenBank/DDBJ databases">
        <title>The genomes of Aspergillus section Nigri reveals drivers in fungal speciation.</title>
        <authorList>
            <consortium name="DOE Joint Genome Institute"/>
            <person name="Vesth T.C."/>
            <person name="Nybo J."/>
            <person name="Theobald S."/>
            <person name="Brandl J."/>
            <person name="Frisvad J.C."/>
            <person name="Nielsen K.F."/>
            <person name="Lyhne E.K."/>
            <person name="Kogle M.E."/>
            <person name="Kuo A."/>
            <person name="Riley R."/>
            <person name="Clum A."/>
            <person name="Nolan M."/>
            <person name="Lipzen A."/>
            <person name="Salamov A."/>
            <person name="Henrissat B."/>
            <person name="Wiebenga A."/>
            <person name="De Vries R.P."/>
            <person name="Grigoriev I.V."/>
            <person name="Mortensen U.H."/>
            <person name="Andersen M.R."/>
            <person name="Baker S.E."/>
        </authorList>
    </citation>
    <scope>NUCLEOTIDE SEQUENCE [LARGE SCALE GENOMIC DNA]</scope>
    <source>
        <strain evidence="2 3">CBS 117.55</strain>
    </source>
</reference>
<keyword evidence="3" id="KW-1185">Reference proteome</keyword>